<dbReference type="Proteomes" id="UP000805193">
    <property type="component" value="Unassembled WGS sequence"/>
</dbReference>
<evidence type="ECO:0000313" key="1">
    <source>
        <dbReference type="EMBL" id="KAG0418846.1"/>
    </source>
</evidence>
<proteinExistence type="predicted"/>
<accession>A0AC60PFE9</accession>
<name>A0AC60PFE9_IXOPE</name>
<protein>
    <submittedName>
        <fullName evidence="1">Uncharacterized protein</fullName>
    </submittedName>
</protein>
<reference evidence="1 2" key="1">
    <citation type="journal article" date="2020" name="Cell">
        <title>Large-Scale Comparative Analyses of Tick Genomes Elucidate Their Genetic Diversity and Vector Capacities.</title>
        <authorList>
            <consortium name="Tick Genome and Microbiome Consortium (TIGMIC)"/>
            <person name="Jia N."/>
            <person name="Wang J."/>
            <person name="Shi W."/>
            <person name="Du L."/>
            <person name="Sun Y."/>
            <person name="Zhan W."/>
            <person name="Jiang J.F."/>
            <person name="Wang Q."/>
            <person name="Zhang B."/>
            <person name="Ji P."/>
            <person name="Bell-Sakyi L."/>
            <person name="Cui X.M."/>
            <person name="Yuan T.T."/>
            <person name="Jiang B.G."/>
            <person name="Yang W.F."/>
            <person name="Lam T.T."/>
            <person name="Chang Q.C."/>
            <person name="Ding S.J."/>
            <person name="Wang X.J."/>
            <person name="Zhu J.G."/>
            <person name="Ruan X.D."/>
            <person name="Zhao L."/>
            <person name="Wei J.T."/>
            <person name="Ye R.Z."/>
            <person name="Que T.C."/>
            <person name="Du C.H."/>
            <person name="Zhou Y.H."/>
            <person name="Cheng J.X."/>
            <person name="Dai P.F."/>
            <person name="Guo W.B."/>
            <person name="Han X.H."/>
            <person name="Huang E.J."/>
            <person name="Li L.F."/>
            <person name="Wei W."/>
            <person name="Gao Y.C."/>
            <person name="Liu J.Z."/>
            <person name="Shao H.Z."/>
            <person name="Wang X."/>
            <person name="Wang C.C."/>
            <person name="Yang T.C."/>
            <person name="Huo Q.B."/>
            <person name="Li W."/>
            <person name="Chen H.Y."/>
            <person name="Chen S.E."/>
            <person name="Zhou L.G."/>
            <person name="Ni X.B."/>
            <person name="Tian J.H."/>
            <person name="Sheng Y."/>
            <person name="Liu T."/>
            <person name="Pan Y.S."/>
            <person name="Xia L.Y."/>
            <person name="Li J."/>
            <person name="Zhao F."/>
            <person name="Cao W.C."/>
        </authorList>
    </citation>
    <scope>NUCLEOTIDE SEQUENCE [LARGE SCALE GENOMIC DNA]</scope>
    <source>
        <strain evidence="1">Iper-2018</strain>
    </source>
</reference>
<organism evidence="1 2">
    <name type="scientific">Ixodes persulcatus</name>
    <name type="common">Taiga tick</name>
    <dbReference type="NCBI Taxonomy" id="34615"/>
    <lineage>
        <taxon>Eukaryota</taxon>
        <taxon>Metazoa</taxon>
        <taxon>Ecdysozoa</taxon>
        <taxon>Arthropoda</taxon>
        <taxon>Chelicerata</taxon>
        <taxon>Arachnida</taxon>
        <taxon>Acari</taxon>
        <taxon>Parasitiformes</taxon>
        <taxon>Ixodida</taxon>
        <taxon>Ixodoidea</taxon>
        <taxon>Ixodidae</taxon>
        <taxon>Ixodinae</taxon>
        <taxon>Ixodes</taxon>
    </lineage>
</organism>
<gene>
    <name evidence="1" type="ORF">HPB47_004552</name>
</gene>
<keyword evidence="2" id="KW-1185">Reference proteome</keyword>
<dbReference type="EMBL" id="JABSTQ010010694">
    <property type="protein sequence ID" value="KAG0418846.1"/>
    <property type="molecule type" value="Genomic_DNA"/>
</dbReference>
<sequence length="495" mass="55532">MAVAVNHNSKLPLGYALIDRLDGTVRSNLVQQYLMKLKEAGADCISVTCDGTSCNLSMLSALGISLAEPRMKSWYPHPSDPSRRVYAILDACHMLKLMRKLLAEKEFIRDGAGRTVAWHYMMCLDRLQQKGRPPCRVTNFGGRHIDFHQQKMMSLAAQMLSQSVSCALLFCKEKQIPSFEGVEATAEFAAVVDDTFDLTNSCHPLALGSKAPIRVNKETILTRIDKASRYLRRLKDTTGRPLIQGPRKTAILGFLLALQSIKGLAEDLVWSSSPLLNCLLTCKLSQDHFELFFATIRNRTGNNNNSTALEFRSAYRKCLIANVLTSSRGNCQVDGLETLLLSSSNKRQQGPTADTSQDDADATWVVGYKPLSEFAKSIVQYIAGPSPDILHLCTTAEKVLRRNFDTVAKGGRNWLLRLQTETLSIVSLSPSFKRFDHPFVAQTIDNQSHFSVMLKKMLAHYFQQRIHHMCRQQSAEERGVPVRQYFNKLVLFRGP</sequence>
<comment type="caution">
    <text evidence="1">The sequence shown here is derived from an EMBL/GenBank/DDBJ whole genome shotgun (WGS) entry which is preliminary data.</text>
</comment>
<evidence type="ECO:0000313" key="2">
    <source>
        <dbReference type="Proteomes" id="UP000805193"/>
    </source>
</evidence>